<protein>
    <submittedName>
        <fullName evidence="1">Uncharacterized protein</fullName>
    </submittedName>
</protein>
<sequence>MEHALLFCSGIQLYNSDQSWCPRITRINACCRHGCYSGPTKHCRNTLPAFIRTRSSLWRSQGGFKTPKATSERLSIKSSISSSSLLAKENPSLKLIRPGRGLHDVVFMIKPGDLNESPSLLAEIYGPPPSPFSLKSHHLKQG</sequence>
<reference evidence="1" key="2">
    <citation type="journal article" date="2023" name="IMA Fungus">
        <title>Comparative genomic study of the Penicillium genus elucidates a diverse pangenome and 15 lateral gene transfer events.</title>
        <authorList>
            <person name="Petersen C."/>
            <person name="Sorensen T."/>
            <person name="Nielsen M.R."/>
            <person name="Sondergaard T.E."/>
            <person name="Sorensen J.L."/>
            <person name="Fitzpatrick D.A."/>
            <person name="Frisvad J.C."/>
            <person name="Nielsen K.L."/>
        </authorList>
    </citation>
    <scope>NUCLEOTIDE SEQUENCE</scope>
    <source>
        <strain evidence="1">IBT 29495</strain>
    </source>
</reference>
<accession>A0A9W9XJJ2</accession>
<name>A0A9W9XJJ2_9EURO</name>
<dbReference type="Proteomes" id="UP001149954">
    <property type="component" value="Unassembled WGS sequence"/>
</dbReference>
<reference evidence="1" key="1">
    <citation type="submission" date="2022-12" db="EMBL/GenBank/DDBJ databases">
        <authorList>
            <person name="Petersen C."/>
        </authorList>
    </citation>
    <scope>NUCLEOTIDE SEQUENCE</scope>
    <source>
        <strain evidence="1">IBT 29495</strain>
    </source>
</reference>
<dbReference type="EMBL" id="JAPWDS010000006">
    <property type="protein sequence ID" value="KAJ5493800.1"/>
    <property type="molecule type" value="Genomic_DNA"/>
</dbReference>
<proteinExistence type="predicted"/>
<evidence type="ECO:0000313" key="1">
    <source>
        <dbReference type="EMBL" id="KAJ5493800.1"/>
    </source>
</evidence>
<evidence type="ECO:0000313" key="2">
    <source>
        <dbReference type="Proteomes" id="UP001149954"/>
    </source>
</evidence>
<keyword evidence="2" id="KW-1185">Reference proteome</keyword>
<gene>
    <name evidence="1" type="ORF">N7463_009887</name>
</gene>
<dbReference type="AlphaFoldDB" id="A0A9W9XJJ2"/>
<organism evidence="1 2">
    <name type="scientific">Penicillium fimorum</name>
    <dbReference type="NCBI Taxonomy" id="1882269"/>
    <lineage>
        <taxon>Eukaryota</taxon>
        <taxon>Fungi</taxon>
        <taxon>Dikarya</taxon>
        <taxon>Ascomycota</taxon>
        <taxon>Pezizomycotina</taxon>
        <taxon>Eurotiomycetes</taxon>
        <taxon>Eurotiomycetidae</taxon>
        <taxon>Eurotiales</taxon>
        <taxon>Aspergillaceae</taxon>
        <taxon>Penicillium</taxon>
    </lineage>
</organism>
<comment type="caution">
    <text evidence="1">The sequence shown here is derived from an EMBL/GenBank/DDBJ whole genome shotgun (WGS) entry which is preliminary data.</text>
</comment>